<keyword evidence="3" id="KW-1185">Reference proteome</keyword>
<feature type="region of interest" description="Disordered" evidence="1">
    <location>
        <begin position="15"/>
        <end position="49"/>
    </location>
</feature>
<sequence length="67" mass="7084">MGHKTDLRVRRARFREAADGGARAGPLWAAGDPPLDQGPQRRLTLTGGGGRRSICSLAAATANHVYT</sequence>
<protein>
    <submittedName>
        <fullName evidence="2">Uncharacterized protein</fullName>
    </submittedName>
</protein>
<evidence type="ECO:0000313" key="3">
    <source>
        <dbReference type="Proteomes" id="UP000837857"/>
    </source>
</evidence>
<feature type="non-terminal residue" evidence="2">
    <location>
        <position position="67"/>
    </location>
</feature>
<dbReference type="Proteomes" id="UP000837857">
    <property type="component" value="Chromosome 14"/>
</dbReference>
<dbReference type="EMBL" id="OW152826">
    <property type="protein sequence ID" value="CAH2041921.1"/>
    <property type="molecule type" value="Genomic_DNA"/>
</dbReference>
<reference evidence="2" key="1">
    <citation type="submission" date="2022-03" db="EMBL/GenBank/DDBJ databases">
        <authorList>
            <person name="Martin H S."/>
        </authorList>
    </citation>
    <scope>NUCLEOTIDE SEQUENCE</scope>
</reference>
<evidence type="ECO:0000313" key="2">
    <source>
        <dbReference type="EMBL" id="CAH2041921.1"/>
    </source>
</evidence>
<evidence type="ECO:0000256" key="1">
    <source>
        <dbReference type="SAM" id="MobiDB-lite"/>
    </source>
</evidence>
<organism evidence="2 3">
    <name type="scientific">Iphiclides podalirius</name>
    <name type="common">scarce swallowtail</name>
    <dbReference type="NCBI Taxonomy" id="110791"/>
    <lineage>
        <taxon>Eukaryota</taxon>
        <taxon>Metazoa</taxon>
        <taxon>Ecdysozoa</taxon>
        <taxon>Arthropoda</taxon>
        <taxon>Hexapoda</taxon>
        <taxon>Insecta</taxon>
        <taxon>Pterygota</taxon>
        <taxon>Neoptera</taxon>
        <taxon>Endopterygota</taxon>
        <taxon>Lepidoptera</taxon>
        <taxon>Glossata</taxon>
        <taxon>Ditrysia</taxon>
        <taxon>Papilionoidea</taxon>
        <taxon>Papilionidae</taxon>
        <taxon>Papilioninae</taxon>
        <taxon>Iphiclides</taxon>
    </lineage>
</organism>
<accession>A0ABN8HZS0</accession>
<proteinExistence type="predicted"/>
<gene>
    <name evidence="2" type="ORF">IPOD504_LOCUS3456</name>
</gene>
<name>A0ABN8HZS0_9NEOP</name>